<dbReference type="Pfam" id="PF04055">
    <property type="entry name" value="Radical_SAM"/>
    <property type="match status" value="1"/>
</dbReference>
<dbReference type="SFLD" id="SFLDS00029">
    <property type="entry name" value="Radical_SAM"/>
    <property type="match status" value="1"/>
</dbReference>
<evidence type="ECO:0000256" key="5">
    <source>
        <dbReference type="ARBA" id="ARBA00023004"/>
    </source>
</evidence>
<dbReference type="EMBL" id="SHKL01000001">
    <property type="protein sequence ID" value="RZT85884.1"/>
    <property type="molecule type" value="Genomic_DNA"/>
</dbReference>
<feature type="domain" description="Radical SAM core" evidence="7">
    <location>
        <begin position="124"/>
        <end position="365"/>
    </location>
</feature>
<evidence type="ECO:0000256" key="4">
    <source>
        <dbReference type="ARBA" id="ARBA00022723"/>
    </source>
</evidence>
<dbReference type="InterPro" id="IPR006638">
    <property type="entry name" value="Elp3/MiaA/NifB-like_rSAM"/>
</dbReference>
<evidence type="ECO:0000256" key="6">
    <source>
        <dbReference type="ARBA" id="ARBA00023014"/>
    </source>
</evidence>
<dbReference type="NCBIfam" id="NF045502">
    <property type="entry name" value="variant_rSAM"/>
    <property type="match status" value="1"/>
</dbReference>
<dbReference type="InterPro" id="IPR007197">
    <property type="entry name" value="rSAM"/>
</dbReference>
<dbReference type="SMART" id="SM00729">
    <property type="entry name" value="Elp3"/>
    <property type="match status" value="1"/>
</dbReference>
<dbReference type="Proteomes" id="UP000291591">
    <property type="component" value="Unassembled WGS sequence"/>
</dbReference>
<dbReference type="PANTHER" id="PTHR43076">
    <property type="entry name" value="FO SYNTHASE (COFH)"/>
    <property type="match status" value="1"/>
</dbReference>
<evidence type="ECO:0000259" key="7">
    <source>
        <dbReference type="PROSITE" id="PS51918"/>
    </source>
</evidence>
<dbReference type="PIRSF" id="PIRSF020870">
    <property type="entry name" value="Radical_SAM_bac_prd"/>
    <property type="match status" value="1"/>
</dbReference>
<gene>
    <name evidence="8" type="ORF">EV383_2771</name>
</gene>
<dbReference type="RefSeq" id="WP_242623083.1">
    <property type="nucleotide sequence ID" value="NZ_SHKL01000001.1"/>
</dbReference>
<dbReference type="GO" id="GO:0046872">
    <property type="term" value="F:metal ion binding"/>
    <property type="evidence" value="ECO:0007669"/>
    <property type="project" value="UniProtKB-KW"/>
</dbReference>
<evidence type="ECO:0000256" key="1">
    <source>
        <dbReference type="ARBA" id="ARBA00001966"/>
    </source>
</evidence>
<keyword evidence="3" id="KW-0949">S-adenosyl-L-methionine</keyword>
<dbReference type="InterPro" id="IPR034405">
    <property type="entry name" value="F420"/>
</dbReference>
<accession>A0A4Q7UXQ4</accession>
<sequence length="384" mass="40132">MSDPDPNDSDLGLHARTEMAVRGVAIDPPTSPAAPANVTDLGSVIPLRRPGGAGPSADGHVLVDGLRTTVPIVESSPYRLRDGRLVRREVDGGVTDMGVAVDTVDRPAFYDLTTSDGVSYEKIARLHGNDVLATTVVQTCVRYGEADRCRFCAIEQSLDAGATTAVKTPDQLAEVAEAAVRLDGVKQMVLTTGTSNGRDRGARHLARCVRAIKAAAPGLPVQVQCEPPSPDDLDALTELRDAGADAIGIHVESLDDDVRRRWMPGKATVPLSQYRTAWDESVRLFGRSAVSTYLIVGLGEDPDELVAGAAELIDRGVYPFVVPYRPIPGTLAFADGDPAPDADLLADVTARVAKTLQAAGMRGSDQAAGCAACGACSALSAVGG</sequence>
<dbReference type="PANTHER" id="PTHR43076:SF1">
    <property type="entry name" value="LIPOYL SYNTHASE 2"/>
    <property type="match status" value="1"/>
</dbReference>
<dbReference type="PROSITE" id="PS51918">
    <property type="entry name" value="RADICAL_SAM"/>
    <property type="match status" value="1"/>
</dbReference>
<reference evidence="8 9" key="1">
    <citation type="submission" date="2019-02" db="EMBL/GenBank/DDBJ databases">
        <title>Sequencing the genomes of 1000 actinobacteria strains.</title>
        <authorList>
            <person name="Klenk H.-P."/>
        </authorList>
    </citation>
    <scope>NUCLEOTIDE SEQUENCE [LARGE SCALE GENOMIC DNA]</scope>
    <source>
        <strain evidence="8 9">DSM 45779</strain>
    </source>
</reference>
<dbReference type="SFLD" id="SFLDG01107">
    <property type="entry name" value="Uncharacterised_Radical_SAM_Su"/>
    <property type="match status" value="1"/>
</dbReference>
<dbReference type="GO" id="GO:0051539">
    <property type="term" value="F:4 iron, 4 sulfur cluster binding"/>
    <property type="evidence" value="ECO:0007669"/>
    <property type="project" value="UniProtKB-KW"/>
</dbReference>
<dbReference type="GO" id="GO:0044689">
    <property type="term" value="F:7,8-didemethyl-8-hydroxy-5-deazariboflavin synthase activity"/>
    <property type="evidence" value="ECO:0007669"/>
    <property type="project" value="TreeGrafter"/>
</dbReference>
<keyword evidence="9" id="KW-1185">Reference proteome</keyword>
<evidence type="ECO:0000313" key="8">
    <source>
        <dbReference type="EMBL" id="RZT85884.1"/>
    </source>
</evidence>
<name>A0A4Q7UXQ4_PSEST</name>
<dbReference type="SUPFAM" id="SSF102114">
    <property type="entry name" value="Radical SAM enzymes"/>
    <property type="match status" value="1"/>
</dbReference>
<dbReference type="InterPro" id="IPR016779">
    <property type="entry name" value="rSAM_MSMEG0568"/>
</dbReference>
<evidence type="ECO:0000313" key="9">
    <source>
        <dbReference type="Proteomes" id="UP000291591"/>
    </source>
</evidence>
<dbReference type="AlphaFoldDB" id="A0A4Q7UXQ4"/>
<proteinExistence type="predicted"/>
<keyword evidence="4" id="KW-0479">Metal-binding</keyword>
<dbReference type="InterPro" id="IPR013785">
    <property type="entry name" value="Aldolase_TIM"/>
</dbReference>
<keyword evidence="5" id="KW-0408">Iron</keyword>
<comment type="caution">
    <text evidence="8">The sequence shown here is derived from an EMBL/GenBank/DDBJ whole genome shotgun (WGS) entry which is preliminary data.</text>
</comment>
<dbReference type="NCBIfam" id="TIGR04043">
    <property type="entry name" value="rSAM_MSMEG_0568"/>
    <property type="match status" value="1"/>
</dbReference>
<dbReference type="Gene3D" id="3.20.20.70">
    <property type="entry name" value="Aldolase class I"/>
    <property type="match status" value="1"/>
</dbReference>
<dbReference type="InterPro" id="IPR058240">
    <property type="entry name" value="rSAM_sf"/>
</dbReference>
<keyword evidence="6" id="KW-0411">Iron-sulfur</keyword>
<organism evidence="8 9">
    <name type="scientific">Pseudonocardia sediminis</name>
    <dbReference type="NCBI Taxonomy" id="1397368"/>
    <lineage>
        <taxon>Bacteria</taxon>
        <taxon>Bacillati</taxon>
        <taxon>Actinomycetota</taxon>
        <taxon>Actinomycetes</taxon>
        <taxon>Pseudonocardiales</taxon>
        <taxon>Pseudonocardiaceae</taxon>
        <taxon>Pseudonocardia</taxon>
    </lineage>
</organism>
<evidence type="ECO:0000256" key="3">
    <source>
        <dbReference type="ARBA" id="ARBA00022691"/>
    </source>
</evidence>
<keyword evidence="2" id="KW-0004">4Fe-4S</keyword>
<protein>
    <submittedName>
        <fullName evidence="8">Radical SAM protein (TIGR04043 family)</fullName>
    </submittedName>
</protein>
<comment type="cofactor">
    <cofactor evidence="1">
        <name>[4Fe-4S] cluster</name>
        <dbReference type="ChEBI" id="CHEBI:49883"/>
    </cofactor>
</comment>
<dbReference type="CDD" id="cd01335">
    <property type="entry name" value="Radical_SAM"/>
    <property type="match status" value="1"/>
</dbReference>
<evidence type="ECO:0000256" key="2">
    <source>
        <dbReference type="ARBA" id="ARBA00022485"/>
    </source>
</evidence>